<organism evidence="8 9">
    <name type="scientific">Halalkalibacterium halodurans (strain ATCC BAA-125 / DSM 18197 / FERM 7344 / JCM 9153 / C-125)</name>
    <name type="common">Bacillus halodurans</name>
    <dbReference type="NCBI Taxonomy" id="272558"/>
    <lineage>
        <taxon>Bacteria</taxon>
        <taxon>Bacillati</taxon>
        <taxon>Bacillota</taxon>
        <taxon>Bacilli</taxon>
        <taxon>Bacillales</taxon>
        <taxon>Bacillaceae</taxon>
        <taxon>Halalkalibacterium (ex Joshi et al. 2022)</taxon>
    </lineage>
</organism>
<evidence type="ECO:0000256" key="3">
    <source>
        <dbReference type="ARBA" id="ARBA00022525"/>
    </source>
</evidence>
<evidence type="ECO:0000256" key="1">
    <source>
        <dbReference type="ARBA" id="ARBA00004168"/>
    </source>
</evidence>
<evidence type="ECO:0000256" key="2">
    <source>
        <dbReference type="ARBA" id="ARBA00022512"/>
    </source>
</evidence>
<proteinExistence type="predicted"/>
<evidence type="ECO:0000313" key="8">
    <source>
        <dbReference type="EMBL" id="BAB05847.1"/>
    </source>
</evidence>
<keyword evidence="2" id="KW-0134">Cell wall</keyword>
<evidence type="ECO:0000256" key="6">
    <source>
        <dbReference type="SAM" id="Phobius"/>
    </source>
</evidence>
<gene>
    <name evidence="8" type="ordered locus">BH2128</name>
</gene>
<dbReference type="EMBL" id="BA000004">
    <property type="protein sequence ID" value="BAB05847.1"/>
    <property type="molecule type" value="Genomic_DNA"/>
</dbReference>
<reference evidence="8 9" key="1">
    <citation type="journal article" date="2000" name="Nucleic Acids Res.">
        <title>Complete genome sequence of the alkaliphilic bacterium Bacillus halodurans and genomic sequence comparison with Bacillus subtilis.</title>
        <authorList>
            <person name="Takami H."/>
            <person name="Nakasone K."/>
            <person name="Takaki Y."/>
            <person name="Maeno G."/>
            <person name="Sasaki R."/>
            <person name="Masui N."/>
            <person name="Fuji F."/>
            <person name="Hirama C."/>
            <person name="Nakamura Y."/>
            <person name="Ogasawara N."/>
            <person name="Kuhara S."/>
            <person name="Horikoshi K."/>
        </authorList>
    </citation>
    <scope>NUCLEOTIDE SEQUENCE [LARGE SCALE GENOMIC DNA]</scope>
    <source>
        <strain evidence="9">ATCC BAA-125 / DSM 18197 / FERM 7344 / JCM 9153 / C-125</strain>
    </source>
</reference>
<keyword evidence="9" id="KW-1185">Reference proteome</keyword>
<keyword evidence="6" id="KW-0812">Transmembrane</keyword>
<feature type="domain" description="Gram-positive cocci surface proteins LPxTG" evidence="7">
    <location>
        <begin position="165"/>
        <end position="198"/>
    </location>
</feature>
<evidence type="ECO:0000256" key="4">
    <source>
        <dbReference type="ARBA" id="ARBA00022729"/>
    </source>
</evidence>
<dbReference type="NCBIfam" id="TIGR01167">
    <property type="entry name" value="LPXTG_anchor"/>
    <property type="match status" value="1"/>
</dbReference>
<name>Q9KB08_HALH5</name>
<evidence type="ECO:0000313" key="9">
    <source>
        <dbReference type="Proteomes" id="UP000001258"/>
    </source>
</evidence>
<evidence type="ECO:0000259" key="7">
    <source>
        <dbReference type="Pfam" id="PF00746"/>
    </source>
</evidence>
<protein>
    <submittedName>
        <fullName evidence="8">BH2128 protein</fullName>
    </submittedName>
</protein>
<keyword evidence="3" id="KW-0964">Secreted</keyword>
<keyword evidence="4" id="KW-0732">Signal</keyword>
<keyword evidence="6" id="KW-1133">Transmembrane helix</keyword>
<dbReference type="PIR" id="H83915">
    <property type="entry name" value="H83915"/>
</dbReference>
<dbReference type="HOGENOM" id="CLU_080652_0_0_9"/>
<dbReference type="AlphaFoldDB" id="Q9KB08"/>
<dbReference type="Proteomes" id="UP000001258">
    <property type="component" value="Chromosome"/>
</dbReference>
<comment type="subcellular location">
    <subcellularLocation>
        <location evidence="1">Secreted</location>
        <location evidence="1">Cell wall</location>
        <topology evidence="1">Peptidoglycan-anchor</topology>
    </subcellularLocation>
</comment>
<accession>Q9KB08</accession>
<dbReference type="KEGG" id="bha:BH2128"/>
<keyword evidence="6" id="KW-0472">Membrane</keyword>
<dbReference type="Pfam" id="PF00746">
    <property type="entry name" value="Gram_pos_anchor"/>
    <property type="match status" value="1"/>
</dbReference>
<keyword evidence="5" id="KW-0572">Peptidoglycan-anchor</keyword>
<dbReference type="eggNOG" id="COG1470">
    <property type="taxonomic scope" value="Bacteria"/>
</dbReference>
<feature type="transmembrane region" description="Helical" evidence="6">
    <location>
        <begin position="174"/>
        <end position="192"/>
    </location>
</feature>
<dbReference type="STRING" id="272558.gene:10728026"/>
<dbReference type="RefSeq" id="WP_010898285.1">
    <property type="nucleotide sequence ID" value="NC_002570.2"/>
</dbReference>
<dbReference type="InterPro" id="IPR019931">
    <property type="entry name" value="LPXTG_anchor"/>
</dbReference>
<sequence length="204" mass="22657">MISFLLLLFPTTGYATSDRMPTIDIETFPADVLFSVDHLKPGDWIPRELIIVNHGDDRTYVLSACFVSGSKALYNIMDVTIKDEWQTLYSGKLKDFRKLDSRALSSGEDDVLFITVTFPEEAGNEYQGLQTDIVFQIRSEGRLSTLQPPIDFPADGSMSGPGGILPQTGEAVQTWMYLIGILLLSIGIVFLIRKNRKESLEGGS</sequence>
<evidence type="ECO:0000256" key="5">
    <source>
        <dbReference type="ARBA" id="ARBA00023088"/>
    </source>
</evidence>